<dbReference type="PIRSF" id="PIRSF021383">
    <property type="entry name" value="YunB"/>
    <property type="match status" value="1"/>
</dbReference>
<dbReference type="Pfam" id="PF09560">
    <property type="entry name" value="Spore_YunB"/>
    <property type="match status" value="1"/>
</dbReference>
<keyword evidence="2" id="KW-1185">Reference proteome</keyword>
<gene>
    <name evidence="1" type="primary">yunB</name>
    <name evidence="1" type="ORF">E6W99_07495</name>
</gene>
<name>A0A4S4C5M5_9BACI</name>
<dbReference type="AlphaFoldDB" id="A0A4S4C5M5"/>
<dbReference type="NCBIfam" id="TIGR02832">
    <property type="entry name" value="spo_yunB"/>
    <property type="match status" value="1"/>
</dbReference>
<evidence type="ECO:0000313" key="1">
    <source>
        <dbReference type="EMBL" id="THF81002.1"/>
    </source>
</evidence>
<dbReference type="Proteomes" id="UP000310334">
    <property type="component" value="Unassembled WGS sequence"/>
</dbReference>
<organism evidence="1 2">
    <name type="scientific">Metabacillus sediminilitoris</name>
    <dbReference type="NCBI Taxonomy" id="2567941"/>
    <lineage>
        <taxon>Bacteria</taxon>
        <taxon>Bacillati</taxon>
        <taxon>Bacillota</taxon>
        <taxon>Bacilli</taxon>
        <taxon>Bacillales</taxon>
        <taxon>Bacillaceae</taxon>
        <taxon>Metabacillus</taxon>
    </lineage>
</organism>
<sequence>MRTSFLTSINIACKGGIFLANFRGRRPRKGPLPFRYVLLLTLVIFIFLTSGSFWVVNKQVEPALMDIAELEATKVATTIIQEAVKQEIVDSNKAKDLVTTHEDKDGNITMITFDSQTVRKALDHVTENIVTRLHAIEEDNFKDTKTGLASTNGQSDGIMYEIPLGQITDNAILSSLGPNIPVRFYLIGDVHTDIKRTVKEYGINNAIHEVLIYTEVTVQVIIPFSSDTKKISNSIPVIDITVPGEVPLYYNDGGNNSPAIELPKNSN</sequence>
<dbReference type="OrthoDB" id="1649278at2"/>
<evidence type="ECO:0000313" key="2">
    <source>
        <dbReference type="Proteomes" id="UP000310334"/>
    </source>
</evidence>
<protein>
    <submittedName>
        <fullName evidence="1">Sporulation protein YunB</fullName>
    </submittedName>
</protein>
<reference evidence="1 2" key="1">
    <citation type="submission" date="2019-04" db="EMBL/GenBank/DDBJ databases">
        <title>Bacillus sediminilitoris sp. nov., isolated from a tidal flat sediment on the East China Sea.</title>
        <authorList>
            <person name="Wei Y."/>
            <person name="Mao H."/>
            <person name="Fang J."/>
        </authorList>
    </citation>
    <scope>NUCLEOTIDE SEQUENCE [LARGE SCALE GENOMIC DNA]</scope>
    <source>
        <strain evidence="1 2">DSL-17</strain>
    </source>
</reference>
<dbReference type="EMBL" id="SSNT01000005">
    <property type="protein sequence ID" value="THF81002.1"/>
    <property type="molecule type" value="Genomic_DNA"/>
</dbReference>
<comment type="caution">
    <text evidence="1">The sequence shown here is derived from an EMBL/GenBank/DDBJ whole genome shotgun (WGS) entry which is preliminary data.</text>
</comment>
<accession>A0A4S4C5M5</accession>
<dbReference type="InterPro" id="IPR014197">
    <property type="entry name" value="Sporulation_prot_YunB"/>
</dbReference>
<proteinExistence type="predicted"/>